<dbReference type="EMBL" id="MBFS01000166">
    <property type="protein sequence ID" value="PVV04048.1"/>
    <property type="molecule type" value="Genomic_DNA"/>
</dbReference>
<organism evidence="6 7">
    <name type="scientific">Smittium megazygosporum</name>
    <dbReference type="NCBI Taxonomy" id="133381"/>
    <lineage>
        <taxon>Eukaryota</taxon>
        <taxon>Fungi</taxon>
        <taxon>Fungi incertae sedis</taxon>
        <taxon>Zoopagomycota</taxon>
        <taxon>Kickxellomycotina</taxon>
        <taxon>Harpellomycetes</taxon>
        <taxon>Harpellales</taxon>
        <taxon>Legeriomycetaceae</taxon>
        <taxon>Smittium</taxon>
    </lineage>
</organism>
<keyword evidence="7" id="KW-1185">Reference proteome</keyword>
<dbReference type="Proteomes" id="UP000245609">
    <property type="component" value="Unassembled WGS sequence"/>
</dbReference>
<evidence type="ECO:0000313" key="6">
    <source>
        <dbReference type="EMBL" id="PVV04048.1"/>
    </source>
</evidence>
<evidence type="ECO:0000259" key="5">
    <source>
        <dbReference type="PROSITE" id="PS50002"/>
    </source>
</evidence>
<dbReference type="InterPro" id="IPR007461">
    <property type="entry name" value="Ysc84_actin-binding"/>
</dbReference>
<dbReference type="Gene3D" id="2.30.30.40">
    <property type="entry name" value="SH3 Domains"/>
    <property type="match status" value="1"/>
</dbReference>
<reference evidence="6 7" key="1">
    <citation type="journal article" date="2018" name="MBio">
        <title>Comparative Genomics Reveals the Core Gene Toolbox for the Fungus-Insect Symbiosis.</title>
        <authorList>
            <person name="Wang Y."/>
            <person name="Stata M."/>
            <person name="Wang W."/>
            <person name="Stajich J.E."/>
            <person name="White M.M."/>
            <person name="Moncalvo J.M."/>
        </authorList>
    </citation>
    <scope>NUCLEOTIDE SEQUENCE [LARGE SCALE GENOMIC DNA]</scope>
    <source>
        <strain evidence="6 7">SC-DP-2</strain>
    </source>
</reference>
<dbReference type="InterPro" id="IPR051702">
    <property type="entry name" value="SH3_domain_YSC84-like"/>
</dbReference>
<keyword evidence="2 3" id="KW-0728">SH3 domain</keyword>
<dbReference type="Pfam" id="PF04366">
    <property type="entry name" value="Ysc84"/>
    <property type="match status" value="1"/>
</dbReference>
<dbReference type="PROSITE" id="PS50002">
    <property type="entry name" value="SH3"/>
    <property type="match status" value="1"/>
</dbReference>
<feature type="compositionally biased region" description="Low complexity" evidence="4">
    <location>
        <begin position="267"/>
        <end position="279"/>
    </location>
</feature>
<dbReference type="Pfam" id="PF00018">
    <property type="entry name" value="SH3_1"/>
    <property type="match status" value="1"/>
</dbReference>
<dbReference type="InterPro" id="IPR033643">
    <property type="entry name" value="SYLF_SH3YL1-like"/>
</dbReference>
<gene>
    <name evidence="6" type="ORF">BB560_001449</name>
</gene>
<accession>A0A2T9ZHJ4</accession>
<dbReference type="PRINTS" id="PR00452">
    <property type="entry name" value="SH3DOMAIN"/>
</dbReference>
<dbReference type="SMART" id="SM00326">
    <property type="entry name" value="SH3"/>
    <property type="match status" value="1"/>
</dbReference>
<dbReference type="PANTHER" id="PTHR15629:SF2">
    <property type="entry name" value="SH3 DOMAIN-CONTAINING YSC84-LIKE PROTEIN 1"/>
    <property type="match status" value="1"/>
</dbReference>
<sequence length="444" mass="48262">MYLNSPIPSDLKKDCRKAAKILSEFLDPLNKKEFDRAVPSRLLKGCKGIAILTVIKGGFIWSGRAGSGYPMAVTWSAPSAIGIAGIGFGGQMGAELADFLMILNTTDAVKAFSHCGNFTMGGNMAIAAGPIGRNTEVSGAVRHFTPIFSYSKSRGLFAGFSMEGSVIIERKDTNKKFYGRKIRAVEILNGGVPQPPGAFALYRSIGIVLGSSIYVSPGSPNQTALYANSNKSCLNSEADPPGYTLFSDTQSDSFQNSNPYEDSYNHQSSSRQTEQSSYSNESPPEYRSPRASMEYSIDNTASSLVSVSYDSRPVPLPPVDSSRTKRTALAIYSFEGKAPGDLPFKKGDTVFIIKWTAAQNDWWEGICNGKSGQFPASIIIPFFICSINPNFNQTSFICEFQNLLITMDSLSELDSNLESISSVGNKFKNVAELWDNFGDIMDLK</sequence>
<dbReference type="InterPro" id="IPR001452">
    <property type="entry name" value="SH3_domain"/>
</dbReference>
<evidence type="ECO:0000256" key="4">
    <source>
        <dbReference type="SAM" id="MobiDB-lite"/>
    </source>
</evidence>
<name>A0A2T9ZHJ4_9FUNG</name>
<evidence type="ECO:0000256" key="2">
    <source>
        <dbReference type="ARBA" id="ARBA00022443"/>
    </source>
</evidence>
<evidence type="ECO:0000256" key="1">
    <source>
        <dbReference type="ARBA" id="ARBA00007761"/>
    </source>
</evidence>
<evidence type="ECO:0000256" key="3">
    <source>
        <dbReference type="PROSITE-ProRule" id="PRU00192"/>
    </source>
</evidence>
<dbReference type="SUPFAM" id="SSF50044">
    <property type="entry name" value="SH3-domain"/>
    <property type="match status" value="1"/>
</dbReference>
<protein>
    <recommendedName>
        <fullName evidence="5">SH3 domain-containing protein</fullName>
    </recommendedName>
</protein>
<comment type="similarity">
    <text evidence="1">Belongs to the SH3YL1 family.</text>
</comment>
<proteinExistence type="inferred from homology"/>
<dbReference type="STRING" id="133381.A0A2T9ZHJ4"/>
<dbReference type="GO" id="GO:0035091">
    <property type="term" value="F:phosphatidylinositol binding"/>
    <property type="evidence" value="ECO:0007669"/>
    <property type="project" value="TreeGrafter"/>
</dbReference>
<dbReference type="InterPro" id="IPR036028">
    <property type="entry name" value="SH3-like_dom_sf"/>
</dbReference>
<feature type="compositionally biased region" description="Polar residues" evidence="4">
    <location>
        <begin position="246"/>
        <end position="260"/>
    </location>
</feature>
<feature type="domain" description="SH3" evidence="5">
    <location>
        <begin position="323"/>
        <end position="384"/>
    </location>
</feature>
<dbReference type="OrthoDB" id="443981at2759"/>
<feature type="region of interest" description="Disordered" evidence="4">
    <location>
        <begin position="241"/>
        <end position="290"/>
    </location>
</feature>
<evidence type="ECO:0000313" key="7">
    <source>
        <dbReference type="Proteomes" id="UP000245609"/>
    </source>
</evidence>
<dbReference type="CDD" id="cd11525">
    <property type="entry name" value="SYLF_SH3YL1_like"/>
    <property type="match status" value="1"/>
</dbReference>
<dbReference type="PANTHER" id="PTHR15629">
    <property type="entry name" value="SH3YL1 PROTEIN"/>
    <property type="match status" value="1"/>
</dbReference>
<dbReference type="AlphaFoldDB" id="A0A2T9ZHJ4"/>
<comment type="caution">
    <text evidence="6">The sequence shown here is derived from an EMBL/GenBank/DDBJ whole genome shotgun (WGS) entry which is preliminary data.</text>
</comment>